<organism evidence="2 3">
    <name type="scientific">Caballeronia udeis</name>
    <dbReference type="NCBI Taxonomy" id="1232866"/>
    <lineage>
        <taxon>Bacteria</taxon>
        <taxon>Pseudomonadati</taxon>
        <taxon>Pseudomonadota</taxon>
        <taxon>Betaproteobacteria</taxon>
        <taxon>Burkholderiales</taxon>
        <taxon>Burkholderiaceae</taxon>
        <taxon>Caballeronia</taxon>
    </lineage>
</organism>
<evidence type="ECO:0000313" key="3">
    <source>
        <dbReference type="Proteomes" id="UP000054683"/>
    </source>
</evidence>
<evidence type="ECO:0008006" key="4">
    <source>
        <dbReference type="Google" id="ProtNLM"/>
    </source>
</evidence>
<evidence type="ECO:0000313" key="2">
    <source>
        <dbReference type="EMBL" id="SAL63280.1"/>
    </source>
</evidence>
<reference evidence="2 3" key="1">
    <citation type="submission" date="2016-01" db="EMBL/GenBank/DDBJ databases">
        <authorList>
            <person name="Oliw E.H."/>
        </authorList>
    </citation>
    <scope>NUCLEOTIDE SEQUENCE [LARGE SCALE GENOMIC DNA]</scope>
    <source>
        <strain evidence="2">LMG 27134</strain>
    </source>
</reference>
<sequence length="93" mass="9878">MKTMMIALAFAGLAATGSAFAQSNAPAQVSPQASAQAPAQAPDPITVAQAGQWVPPDGQAIAPKTRAEVYQDLVKSEQDGQLDYLNRTLYWHH</sequence>
<protein>
    <recommendedName>
        <fullName evidence="4">DUF4148 domain-containing protein</fullName>
    </recommendedName>
</protein>
<proteinExistence type="predicted"/>
<dbReference type="RefSeq" id="WP_062091291.1">
    <property type="nucleotide sequence ID" value="NZ_FCOK02000070.1"/>
</dbReference>
<feature type="signal peptide" evidence="1">
    <location>
        <begin position="1"/>
        <end position="21"/>
    </location>
</feature>
<dbReference type="InterPro" id="IPR025421">
    <property type="entry name" value="DUF4148"/>
</dbReference>
<dbReference type="OrthoDB" id="9133496at2"/>
<name>A0A158J4N6_9BURK</name>
<gene>
    <name evidence="2" type="ORF">AWB69_07090</name>
</gene>
<evidence type="ECO:0000256" key="1">
    <source>
        <dbReference type="SAM" id="SignalP"/>
    </source>
</evidence>
<dbReference type="AlphaFoldDB" id="A0A158J4N6"/>
<dbReference type="Proteomes" id="UP000054683">
    <property type="component" value="Unassembled WGS sequence"/>
</dbReference>
<accession>A0A158J4N6</accession>
<dbReference type="Pfam" id="PF13663">
    <property type="entry name" value="DUF4148"/>
    <property type="match status" value="1"/>
</dbReference>
<keyword evidence="1" id="KW-0732">Signal</keyword>
<feature type="chain" id="PRO_5008502020" description="DUF4148 domain-containing protein" evidence="1">
    <location>
        <begin position="22"/>
        <end position="93"/>
    </location>
</feature>
<dbReference type="EMBL" id="FCOK02000070">
    <property type="protein sequence ID" value="SAL63280.1"/>
    <property type="molecule type" value="Genomic_DNA"/>
</dbReference>